<feature type="transmembrane region" description="Helical" evidence="5">
    <location>
        <begin position="142"/>
        <end position="166"/>
    </location>
</feature>
<feature type="transmembrane region" description="Helical" evidence="5">
    <location>
        <begin position="101"/>
        <end position="122"/>
    </location>
</feature>
<evidence type="ECO:0000313" key="7">
    <source>
        <dbReference type="Proteomes" id="UP000610960"/>
    </source>
</evidence>
<keyword evidence="7" id="KW-1185">Reference proteome</keyword>
<feature type="transmembrane region" description="Helical" evidence="5">
    <location>
        <begin position="360"/>
        <end position="378"/>
    </location>
</feature>
<comment type="subcellular location">
    <subcellularLocation>
        <location evidence="1">Membrane</location>
        <topology evidence="1">Multi-pass membrane protein</topology>
    </subcellularLocation>
</comment>
<feature type="transmembrane region" description="Helical" evidence="5">
    <location>
        <begin position="479"/>
        <end position="498"/>
    </location>
</feature>
<dbReference type="EMBL" id="BMNL01000002">
    <property type="protein sequence ID" value="GGP20710.1"/>
    <property type="molecule type" value="Genomic_DNA"/>
</dbReference>
<gene>
    <name evidence="6" type="ORF">GCM10007981_09890</name>
</gene>
<evidence type="ECO:0000256" key="3">
    <source>
        <dbReference type="ARBA" id="ARBA00022989"/>
    </source>
</evidence>
<dbReference type="GO" id="GO:0022857">
    <property type="term" value="F:transmembrane transporter activity"/>
    <property type="evidence" value="ECO:0007669"/>
    <property type="project" value="InterPro"/>
</dbReference>
<dbReference type="Pfam" id="PF13520">
    <property type="entry name" value="AA_permease_2"/>
    <property type="match status" value="1"/>
</dbReference>
<name>A0A830GVY3_9CREN</name>
<feature type="transmembrane region" description="Helical" evidence="5">
    <location>
        <begin position="384"/>
        <end position="402"/>
    </location>
</feature>
<evidence type="ECO:0000313" key="6">
    <source>
        <dbReference type="EMBL" id="GGP20710.1"/>
    </source>
</evidence>
<reference evidence="6" key="1">
    <citation type="journal article" date="2014" name="Int. J. Syst. Evol. Microbiol.">
        <title>Complete genome sequence of Corynebacterium casei LMG S-19264T (=DSM 44701T), isolated from a smear-ripened cheese.</title>
        <authorList>
            <consortium name="US DOE Joint Genome Institute (JGI-PGF)"/>
            <person name="Walter F."/>
            <person name="Albersmeier A."/>
            <person name="Kalinowski J."/>
            <person name="Ruckert C."/>
        </authorList>
    </citation>
    <scope>NUCLEOTIDE SEQUENCE</scope>
    <source>
        <strain evidence="6">JCM 10088</strain>
    </source>
</reference>
<feature type="transmembrane region" description="Helical" evidence="5">
    <location>
        <begin position="542"/>
        <end position="561"/>
    </location>
</feature>
<keyword evidence="2 5" id="KW-0812">Transmembrane</keyword>
<dbReference type="PANTHER" id="PTHR47547">
    <property type="match status" value="1"/>
</dbReference>
<comment type="caution">
    <text evidence="6">The sequence shown here is derived from an EMBL/GenBank/DDBJ whole genome shotgun (WGS) entry which is preliminary data.</text>
</comment>
<dbReference type="Proteomes" id="UP000610960">
    <property type="component" value="Unassembled WGS sequence"/>
</dbReference>
<protein>
    <submittedName>
        <fullName evidence="6">Amino acid permease</fullName>
    </submittedName>
</protein>
<dbReference type="PANTHER" id="PTHR47547:SF1">
    <property type="entry name" value="ASPARTATE-PROTON SYMPORTER"/>
    <property type="match status" value="1"/>
</dbReference>
<dbReference type="AlphaFoldDB" id="A0A830GVY3"/>
<evidence type="ECO:0000256" key="5">
    <source>
        <dbReference type="SAM" id="Phobius"/>
    </source>
</evidence>
<dbReference type="OrthoDB" id="43026at2157"/>
<sequence>MSSGQNPDGSNQSNQPRLRRSLTAADYFMLSITGMIGSAWLFTPLGAAGMMGPAAILSWVIAGLFFIFMVFPFAELGGLFPFSGSLARYNHYSHGTLSNYLLAWTYTLGAITTLSSEAIAIVEYASDYVPQFWNSSLGVLTPLGILVAAGLIVLFFFVQVIGVNVYGWFNRVITAWKFIMPILTIMLLMALYMHWSYVAGKLPGGFAPYGYAAIFTGMITTGVVYAYEGFRQGLEYAGEGRNPQRDVPMGTILAVVVTIAIYVLLQVTFLGAVNWSKAGVSPGDWQALASGDWQAHPFVSEAMAVGVPVLMGLAILLLVDAAVSPAGTLAVYVGTSGRNLYGMARVGYIPKFFAQIHQKFQTPWIALLTTAVLALAFLAPFPTWYAIMSYSAVVTVYGYLEVGITNHALRRLAPELRRAYKPWAWQVVYPLSFIVASLLIYWSSWSYVNPIIISAAVGLPLLMLGPYRRELGIPVPESIAFSAAYWAAIGLIAASWYLGWLGGLGPMVSFAVYWTMMSAAQAAAFAYLWLRTGHPDIKGASWIVVYNVLLGIVSYVGSLGPLSTPLVSYPWDYLLWAVLSLAVYFVAVRVAYLTKDLKQIKESGLPME</sequence>
<dbReference type="RefSeq" id="WP_188596306.1">
    <property type="nucleotide sequence ID" value="NZ_BMNL01000002.1"/>
</dbReference>
<evidence type="ECO:0000256" key="2">
    <source>
        <dbReference type="ARBA" id="ARBA00022692"/>
    </source>
</evidence>
<feature type="transmembrane region" description="Helical" evidence="5">
    <location>
        <begin position="27"/>
        <end position="50"/>
    </location>
</feature>
<dbReference type="PIRSF" id="PIRSF006060">
    <property type="entry name" value="AA_transporter"/>
    <property type="match status" value="1"/>
</dbReference>
<dbReference type="InterPro" id="IPR052962">
    <property type="entry name" value="AA_Transporter_AGT"/>
</dbReference>
<feature type="transmembrane region" description="Helical" evidence="5">
    <location>
        <begin position="178"/>
        <end position="197"/>
    </location>
</feature>
<feature type="transmembrane region" description="Helical" evidence="5">
    <location>
        <begin position="247"/>
        <end position="265"/>
    </location>
</feature>
<organism evidence="6 7">
    <name type="scientific">Thermocladium modestius</name>
    <dbReference type="NCBI Taxonomy" id="62609"/>
    <lineage>
        <taxon>Archaea</taxon>
        <taxon>Thermoproteota</taxon>
        <taxon>Thermoprotei</taxon>
        <taxon>Thermoproteales</taxon>
        <taxon>Thermoproteaceae</taxon>
        <taxon>Thermocladium</taxon>
    </lineage>
</organism>
<dbReference type="InterPro" id="IPR002293">
    <property type="entry name" value="AA/rel_permease1"/>
</dbReference>
<feature type="transmembrane region" description="Helical" evidence="5">
    <location>
        <begin position="448"/>
        <end position="467"/>
    </location>
</feature>
<feature type="transmembrane region" description="Helical" evidence="5">
    <location>
        <begin position="309"/>
        <end position="333"/>
    </location>
</feature>
<feature type="transmembrane region" description="Helical" evidence="5">
    <location>
        <begin position="209"/>
        <end position="227"/>
    </location>
</feature>
<dbReference type="GO" id="GO:0016020">
    <property type="term" value="C:membrane"/>
    <property type="evidence" value="ECO:0007669"/>
    <property type="project" value="UniProtKB-SubCell"/>
</dbReference>
<feature type="transmembrane region" description="Helical" evidence="5">
    <location>
        <begin position="510"/>
        <end position="530"/>
    </location>
</feature>
<keyword evidence="4 5" id="KW-0472">Membrane</keyword>
<dbReference type="Gene3D" id="1.20.1740.10">
    <property type="entry name" value="Amino acid/polyamine transporter I"/>
    <property type="match status" value="1"/>
</dbReference>
<keyword evidence="3 5" id="KW-1133">Transmembrane helix</keyword>
<evidence type="ECO:0000256" key="1">
    <source>
        <dbReference type="ARBA" id="ARBA00004141"/>
    </source>
</evidence>
<accession>A0A830GVY3</accession>
<feature type="transmembrane region" description="Helical" evidence="5">
    <location>
        <begin position="573"/>
        <end position="592"/>
    </location>
</feature>
<evidence type="ECO:0000256" key="4">
    <source>
        <dbReference type="ARBA" id="ARBA00023136"/>
    </source>
</evidence>
<feature type="transmembrane region" description="Helical" evidence="5">
    <location>
        <begin position="56"/>
        <end position="80"/>
    </location>
</feature>
<reference evidence="6" key="2">
    <citation type="submission" date="2020-09" db="EMBL/GenBank/DDBJ databases">
        <authorList>
            <person name="Sun Q."/>
            <person name="Ohkuma M."/>
        </authorList>
    </citation>
    <scope>NUCLEOTIDE SEQUENCE</scope>
    <source>
        <strain evidence="6">JCM 10088</strain>
    </source>
</reference>
<proteinExistence type="predicted"/>
<feature type="transmembrane region" description="Helical" evidence="5">
    <location>
        <begin position="423"/>
        <end position="442"/>
    </location>
</feature>